<evidence type="ECO:0000313" key="1">
    <source>
        <dbReference type="EMBL" id="PWK54404.1"/>
    </source>
</evidence>
<dbReference type="AlphaFoldDB" id="A0A316G0C3"/>
<accession>A0A316G0C3</accession>
<reference evidence="1 2" key="1">
    <citation type="submission" date="2018-05" db="EMBL/GenBank/DDBJ databases">
        <title>Genomic Encyclopedia of Type Strains, Phase IV (KMG-IV): sequencing the most valuable type-strain genomes for metagenomic binning, comparative biology and taxonomic classification.</title>
        <authorList>
            <person name="Goeker M."/>
        </authorList>
    </citation>
    <scope>NUCLEOTIDE SEQUENCE [LARGE SCALE GENOMIC DNA]</scope>
    <source>
        <strain evidence="1 2">DSM 25350</strain>
    </source>
</reference>
<keyword evidence="2" id="KW-1185">Reference proteome</keyword>
<evidence type="ECO:0000313" key="2">
    <source>
        <dbReference type="Proteomes" id="UP000245790"/>
    </source>
</evidence>
<dbReference type="EMBL" id="QGGU01000001">
    <property type="protein sequence ID" value="PWK54404.1"/>
    <property type="molecule type" value="Genomic_DNA"/>
</dbReference>
<protein>
    <submittedName>
        <fullName evidence="1">Uncharacterized protein</fullName>
    </submittedName>
</protein>
<dbReference type="Proteomes" id="UP000245790">
    <property type="component" value="Unassembled WGS sequence"/>
</dbReference>
<gene>
    <name evidence="1" type="ORF">C8D97_101252</name>
</gene>
<sequence>MRKIYVLFILPFWCLGADFSTLYKKHYRDAISELSKLKVRSSNKKLVTEMYNEFLNHQNSKNNNDITINLMLLSKVSYSLKTYDYDVNKKLISEYLYTLTEHDEDHIRAYTITNIGHLSRSKDYLFLKDGLLKENKDFKHYIWALYSNCNYRNDLASEKIEIKDKELRNYYNYRKNDLTDFFEC</sequence>
<comment type="caution">
    <text evidence="1">The sequence shown here is derived from an EMBL/GenBank/DDBJ whole genome shotgun (WGS) entry which is preliminary data.</text>
</comment>
<name>A0A316G0C3_9GAMM</name>
<organism evidence="1 2">
    <name type="scientific">Pleionea mediterranea</name>
    <dbReference type="NCBI Taxonomy" id="523701"/>
    <lineage>
        <taxon>Bacteria</taxon>
        <taxon>Pseudomonadati</taxon>
        <taxon>Pseudomonadota</taxon>
        <taxon>Gammaproteobacteria</taxon>
        <taxon>Oceanospirillales</taxon>
        <taxon>Pleioneaceae</taxon>
        <taxon>Pleionea</taxon>
    </lineage>
</organism>
<dbReference type="RefSeq" id="WP_109761522.1">
    <property type="nucleotide sequence ID" value="NZ_QGGU01000001.1"/>
</dbReference>
<proteinExistence type="predicted"/>